<dbReference type="OrthoDB" id="341421at2759"/>
<dbReference type="Gene3D" id="2.40.70.10">
    <property type="entry name" value="Acid Proteases"/>
    <property type="match status" value="1"/>
</dbReference>
<dbReference type="AlphaFoldDB" id="A0A9D4TKE9"/>
<keyword evidence="7" id="KW-1185">Reference proteome</keyword>
<dbReference type="Pfam" id="PF13650">
    <property type="entry name" value="Asp_protease_2"/>
    <property type="match status" value="1"/>
</dbReference>
<reference evidence="6" key="1">
    <citation type="journal article" date="2019" name="Plant J.">
        <title>Chlorella vulgaris genome assembly and annotation reveals the molecular basis for metabolic acclimation to high light conditions.</title>
        <authorList>
            <person name="Cecchin M."/>
            <person name="Marcolungo L."/>
            <person name="Rossato M."/>
            <person name="Girolomoni L."/>
            <person name="Cosentino E."/>
            <person name="Cuine S."/>
            <person name="Li-Beisson Y."/>
            <person name="Delledonne M."/>
            <person name="Ballottari M."/>
        </authorList>
    </citation>
    <scope>NUCLEOTIDE SEQUENCE</scope>
    <source>
        <strain evidence="6">211/11P</strain>
    </source>
</reference>
<evidence type="ECO:0000256" key="1">
    <source>
        <dbReference type="ARBA" id="ARBA00022603"/>
    </source>
</evidence>
<feature type="compositionally biased region" description="Low complexity" evidence="4">
    <location>
        <begin position="1083"/>
        <end position="1095"/>
    </location>
</feature>
<dbReference type="InterPro" id="IPR036464">
    <property type="entry name" value="Rubisco_LSMT_subst-bd_sf"/>
</dbReference>
<reference evidence="6" key="2">
    <citation type="submission" date="2020-11" db="EMBL/GenBank/DDBJ databases">
        <authorList>
            <person name="Cecchin M."/>
            <person name="Marcolungo L."/>
            <person name="Rossato M."/>
            <person name="Girolomoni L."/>
            <person name="Cosentino E."/>
            <person name="Cuine S."/>
            <person name="Li-Beisson Y."/>
            <person name="Delledonne M."/>
            <person name="Ballottari M."/>
        </authorList>
    </citation>
    <scope>NUCLEOTIDE SEQUENCE</scope>
    <source>
        <strain evidence="6">211/11P</strain>
        <tissue evidence="6">Whole cell</tissue>
    </source>
</reference>
<feature type="region of interest" description="Disordered" evidence="4">
    <location>
        <begin position="567"/>
        <end position="596"/>
    </location>
</feature>
<dbReference type="PANTHER" id="PTHR13271">
    <property type="entry name" value="UNCHARACTERIZED PUTATIVE METHYLTRANSFERASE"/>
    <property type="match status" value="1"/>
</dbReference>
<protein>
    <recommendedName>
        <fullName evidence="5">SET domain-containing protein</fullName>
    </recommendedName>
</protein>
<name>A0A9D4TKE9_CHLVU</name>
<dbReference type="Pfam" id="PF00856">
    <property type="entry name" value="SET"/>
    <property type="match status" value="1"/>
</dbReference>
<gene>
    <name evidence="6" type="ORF">D9Q98_006459</name>
</gene>
<dbReference type="InterPro" id="IPR015353">
    <property type="entry name" value="Rubisco_LSMT_subst-bd"/>
</dbReference>
<keyword evidence="3" id="KW-0949">S-adenosyl-L-methionine</keyword>
<dbReference type="InterPro" id="IPR034122">
    <property type="entry name" value="Retropepsin-like_bacterial"/>
</dbReference>
<feature type="compositionally biased region" description="Pro residues" evidence="4">
    <location>
        <begin position="1104"/>
        <end position="1117"/>
    </location>
</feature>
<dbReference type="SUPFAM" id="SSF82199">
    <property type="entry name" value="SET domain"/>
    <property type="match status" value="1"/>
</dbReference>
<keyword evidence="1" id="KW-0489">Methyltransferase</keyword>
<evidence type="ECO:0000313" key="6">
    <source>
        <dbReference type="EMBL" id="KAI3428075.1"/>
    </source>
</evidence>
<evidence type="ECO:0000256" key="2">
    <source>
        <dbReference type="ARBA" id="ARBA00022679"/>
    </source>
</evidence>
<dbReference type="Gene3D" id="3.90.1410.10">
    <property type="entry name" value="set domain protein methyltransferase, domain 1"/>
    <property type="match status" value="1"/>
</dbReference>
<dbReference type="PROSITE" id="PS50280">
    <property type="entry name" value="SET"/>
    <property type="match status" value="1"/>
</dbReference>
<dbReference type="Gene3D" id="3.90.1420.10">
    <property type="entry name" value="Rubisco LSMT, substrate-binding domain"/>
    <property type="match status" value="1"/>
</dbReference>
<sequence>MTARAGLLDAWWGSGGSPSALNTDAEGDSLKLWLTERGLPAQALAAAVIPSSGRGLVAAQAISKGQSLLSIPQHLMVTAAAAQQQSCLRPLLECTQLPSWSVLALWLAEQRAAGSSGEWWPYVQLLPGPQQTGCVLEWGEEEVDWLRGSQLHEHALKLRAAAEASWAEMQPLLAAAHKDELTPCSGAFTREALLWAFAMLLTRLVRLDQLGGLEALLPWADLLNHDCAATSFLDWSTAENAVVLRAERRYRTGEQVYISYGQKTSGELLLSYGFCPEPGSNPHDGCRLRMCGLAAGSDGTATHEWKAAALAEHGYGTSHLFPLRMAAAPFEVMHYAALAAAAVGSQAEAQALARQLFVDGSIPPPLQAAALQSLVSTCKAAMAAYPRSFDSDRAELDQLQDAAAAGTAAGNERRRQVLQVLVYERQVLSRTVFVLQQELRDVQRLSQRRVALPRPKFRSLHRRQRAAVVRAAAAAPVPLAADAVAAQADATPAALQWFKRMQMEAAIPFSSAVEEVDVSGSARHAGVEMQWKLSCDSHGSFVECLTSPQMSCSWGYAAAATDNSSSSLELTGNSDSSTAAASSSQQPLARLSGGASHTSSRYFATDGVCWAADDAGCPQLLQLDDEEALLLSTYVRTGVWVLPSIAQLLEVTAVAPPSTAAAAAVAALAGQAAHPCPSGSSDSSPSSSRGPSSSSCSSSSNPSSSGGPSSSSSSSSSSSESGTAWVRLRMRGGGRVAALLELCSDSWRPLSMRLQMAGSDELWQLSGWREWQPGLWLATTAVQSNCSEGGVVNTFTADSVQLHSCRAGDRTPRRGTGIIPSDSSSSSDGSSSSSTSRFSPPLAPLLPADSSFLAGVPEEVPAWHTSSGHTLVRPLINGREVGYFIFDTGASGFVLDPAVAAELGLEGFGELQVTSMVGKVASRFRRAATFQLGPLLLQRPLLMELPCSGLVTGLPEGARLAGIVGHDVLRRAVVHMPPHPSRPPASTAATRDVDSPAAAVAAAVAAARARKTPLQLTLRLQHPGQPAVTAAAAAAAGSGTGAAAQAASSACAAAAAGTAAVMSGMGGPAPEATTALQLESSSKHASSSSSSSDTSMRNMAAKLPSPPPPPQQRPQPQPQWLQLVMVEGLPHIELELVSEGQRRHTGLFMIDSGAGGFDLILNSRAAHSLGLCPRASKEGNRSAGGSGSTTVIQGIGGGSTNRLAAQRRQLAEVRLGPAAFRAVTALVYGGSGGGGGGLSLSQHTSGIVCGGLLGRCSLVFDYPRMRMAVMCDAAASP</sequence>
<organism evidence="6 7">
    <name type="scientific">Chlorella vulgaris</name>
    <name type="common">Green alga</name>
    <dbReference type="NCBI Taxonomy" id="3077"/>
    <lineage>
        <taxon>Eukaryota</taxon>
        <taxon>Viridiplantae</taxon>
        <taxon>Chlorophyta</taxon>
        <taxon>core chlorophytes</taxon>
        <taxon>Trebouxiophyceae</taxon>
        <taxon>Chlorellales</taxon>
        <taxon>Chlorellaceae</taxon>
        <taxon>Chlorella clade</taxon>
        <taxon>Chlorella</taxon>
    </lineage>
</organism>
<dbReference type="InterPro" id="IPR046341">
    <property type="entry name" value="SET_dom_sf"/>
</dbReference>
<evidence type="ECO:0000313" key="7">
    <source>
        <dbReference type="Proteomes" id="UP001055712"/>
    </source>
</evidence>
<dbReference type="Pfam" id="PF09273">
    <property type="entry name" value="Rubis-subs-bind"/>
    <property type="match status" value="1"/>
</dbReference>
<feature type="compositionally biased region" description="Low complexity" evidence="4">
    <location>
        <begin position="821"/>
        <end position="840"/>
    </location>
</feature>
<dbReference type="GO" id="GO:0016279">
    <property type="term" value="F:protein-lysine N-methyltransferase activity"/>
    <property type="evidence" value="ECO:0007669"/>
    <property type="project" value="TreeGrafter"/>
</dbReference>
<dbReference type="EMBL" id="SIDB01000009">
    <property type="protein sequence ID" value="KAI3428075.1"/>
    <property type="molecule type" value="Genomic_DNA"/>
</dbReference>
<dbReference type="SUPFAM" id="SSF81822">
    <property type="entry name" value="RuBisCo LSMT C-terminal, substrate-binding domain"/>
    <property type="match status" value="1"/>
</dbReference>
<dbReference type="PANTHER" id="PTHR13271:SF154">
    <property type="entry name" value="GRIP DOMAIN-CONTAINING PROTEIN"/>
    <property type="match status" value="1"/>
</dbReference>
<proteinExistence type="predicted"/>
<dbReference type="CDD" id="cd05483">
    <property type="entry name" value="retropepsin_like_bacteria"/>
    <property type="match status" value="1"/>
</dbReference>
<dbReference type="InterPro" id="IPR001214">
    <property type="entry name" value="SET_dom"/>
</dbReference>
<dbReference type="GO" id="GO:0032259">
    <property type="term" value="P:methylation"/>
    <property type="evidence" value="ECO:0007669"/>
    <property type="project" value="UniProtKB-KW"/>
</dbReference>
<feature type="region of interest" description="Disordered" evidence="4">
    <location>
        <begin position="806"/>
        <end position="840"/>
    </location>
</feature>
<dbReference type="InterPro" id="IPR050600">
    <property type="entry name" value="SETD3_SETD6_MTase"/>
</dbReference>
<feature type="domain" description="SET" evidence="5">
    <location>
        <begin position="42"/>
        <end position="261"/>
    </location>
</feature>
<dbReference type="Proteomes" id="UP001055712">
    <property type="component" value="Unassembled WGS sequence"/>
</dbReference>
<keyword evidence="2" id="KW-0808">Transferase</keyword>
<accession>A0A9D4TKE9</accession>
<feature type="compositionally biased region" description="Low complexity" evidence="4">
    <location>
        <begin position="574"/>
        <end position="584"/>
    </location>
</feature>
<evidence type="ECO:0000256" key="4">
    <source>
        <dbReference type="SAM" id="MobiDB-lite"/>
    </source>
</evidence>
<feature type="region of interest" description="Disordered" evidence="4">
    <location>
        <begin position="674"/>
        <end position="720"/>
    </location>
</feature>
<dbReference type="InterPro" id="IPR021109">
    <property type="entry name" value="Peptidase_aspartic_dom_sf"/>
</dbReference>
<evidence type="ECO:0000256" key="3">
    <source>
        <dbReference type="ARBA" id="ARBA00022691"/>
    </source>
</evidence>
<comment type="caution">
    <text evidence="6">The sequence shown here is derived from an EMBL/GenBank/DDBJ whole genome shotgun (WGS) entry which is preliminary data.</text>
</comment>
<feature type="region of interest" description="Disordered" evidence="4">
    <location>
        <begin position="1071"/>
        <end position="1117"/>
    </location>
</feature>
<evidence type="ECO:0000259" key="5">
    <source>
        <dbReference type="PROSITE" id="PS50280"/>
    </source>
</evidence>